<feature type="compositionally biased region" description="Basic and acidic residues" evidence="2">
    <location>
        <begin position="71"/>
        <end position="87"/>
    </location>
</feature>
<feature type="region of interest" description="Disordered" evidence="2">
    <location>
        <begin position="1"/>
        <end position="90"/>
    </location>
</feature>
<dbReference type="SUPFAM" id="SSF48452">
    <property type="entry name" value="TPR-like"/>
    <property type="match status" value="1"/>
</dbReference>
<protein>
    <submittedName>
        <fullName evidence="3">Heat shock protein 70 (HSP70)-interacting protein</fullName>
    </submittedName>
</protein>
<dbReference type="InterPro" id="IPR019734">
    <property type="entry name" value="TPR_rpt"/>
</dbReference>
<reference evidence="3" key="2">
    <citation type="submission" date="2023-05" db="EMBL/GenBank/DDBJ databases">
        <authorList>
            <person name="Schelkunov M.I."/>
        </authorList>
    </citation>
    <scope>NUCLEOTIDE SEQUENCE</scope>
    <source>
        <strain evidence="3">Hsosn_3</strain>
        <tissue evidence="3">Leaf</tissue>
    </source>
</reference>
<evidence type="ECO:0000256" key="1">
    <source>
        <dbReference type="PROSITE-ProRule" id="PRU00339"/>
    </source>
</evidence>
<dbReference type="PANTHER" id="PTHR46014:SF1">
    <property type="entry name" value="TETRATRICOPEPTIDE REPEAT PROTEIN 1"/>
    <property type="match status" value="1"/>
</dbReference>
<feature type="repeat" description="TPR" evidence="1">
    <location>
        <begin position="163"/>
        <end position="196"/>
    </location>
</feature>
<dbReference type="PROSITE" id="PS50005">
    <property type="entry name" value="TPR"/>
    <property type="match status" value="2"/>
</dbReference>
<gene>
    <name evidence="3" type="ORF">POM88_016468</name>
</gene>
<evidence type="ECO:0000313" key="3">
    <source>
        <dbReference type="EMBL" id="KAK1388290.1"/>
    </source>
</evidence>
<dbReference type="PANTHER" id="PTHR46014">
    <property type="entry name" value="TETRATRICOPEPTIDE REPEAT PROTEIN 1"/>
    <property type="match status" value="1"/>
</dbReference>
<dbReference type="EMBL" id="JAUIZM010000004">
    <property type="protein sequence ID" value="KAK1388290.1"/>
    <property type="molecule type" value="Genomic_DNA"/>
</dbReference>
<dbReference type="InterPro" id="IPR011990">
    <property type="entry name" value="TPR-like_helical_dom_sf"/>
</dbReference>
<dbReference type="Proteomes" id="UP001237642">
    <property type="component" value="Unassembled WGS sequence"/>
</dbReference>
<keyword evidence="1" id="KW-0802">TPR repeat</keyword>
<sequence>MEPHSDLPPATQIPDATVAAAAQDNHPPYDECTEMVVIEETSSENKSTMAAEGYTSDGFETASESDVITDENDHHNNKDEQISRDDDQSVPITAAADEEEDHHPYHDSLTDEQIKQKALEDANDAKLRGNDLFGSAQYEDALLKYDLALQLVAEVPSSTELRSVCHGNRGACFLKMGKYDDSIKECTKALELNPSYKKVLLRRAEAHEKLEHFEEAVADLKKFLELEPSNLGVKRSAVRLESLASEKREKMKEEMIGKLKDVGNTILGKFGMSVDNFKAVQDPKTGSYSLSYQP</sequence>
<proteinExistence type="predicted"/>
<dbReference type="SMART" id="SM00028">
    <property type="entry name" value="TPR"/>
    <property type="match status" value="3"/>
</dbReference>
<dbReference type="AlphaFoldDB" id="A0AAD8MSZ8"/>
<dbReference type="Pfam" id="PF00515">
    <property type="entry name" value="TPR_1"/>
    <property type="match status" value="1"/>
</dbReference>
<evidence type="ECO:0000256" key="2">
    <source>
        <dbReference type="SAM" id="MobiDB-lite"/>
    </source>
</evidence>
<keyword evidence="4" id="KW-1185">Reference proteome</keyword>
<organism evidence="3 4">
    <name type="scientific">Heracleum sosnowskyi</name>
    <dbReference type="NCBI Taxonomy" id="360622"/>
    <lineage>
        <taxon>Eukaryota</taxon>
        <taxon>Viridiplantae</taxon>
        <taxon>Streptophyta</taxon>
        <taxon>Embryophyta</taxon>
        <taxon>Tracheophyta</taxon>
        <taxon>Spermatophyta</taxon>
        <taxon>Magnoliopsida</taxon>
        <taxon>eudicotyledons</taxon>
        <taxon>Gunneridae</taxon>
        <taxon>Pentapetalae</taxon>
        <taxon>asterids</taxon>
        <taxon>campanulids</taxon>
        <taxon>Apiales</taxon>
        <taxon>Apiaceae</taxon>
        <taxon>Apioideae</taxon>
        <taxon>apioid superclade</taxon>
        <taxon>Tordylieae</taxon>
        <taxon>Tordyliinae</taxon>
        <taxon>Heracleum</taxon>
    </lineage>
</organism>
<accession>A0AAD8MSZ8</accession>
<evidence type="ECO:0000313" key="4">
    <source>
        <dbReference type="Proteomes" id="UP001237642"/>
    </source>
</evidence>
<dbReference type="InterPro" id="IPR052769">
    <property type="entry name" value="TPR_domain_protein"/>
</dbReference>
<keyword evidence="3" id="KW-0346">Stress response</keyword>
<name>A0AAD8MSZ8_9APIA</name>
<feature type="repeat" description="TPR" evidence="1">
    <location>
        <begin position="197"/>
        <end position="230"/>
    </location>
</feature>
<dbReference type="Pfam" id="PF13181">
    <property type="entry name" value="TPR_8"/>
    <property type="match status" value="1"/>
</dbReference>
<dbReference type="Gene3D" id="1.25.40.10">
    <property type="entry name" value="Tetratricopeptide repeat domain"/>
    <property type="match status" value="1"/>
</dbReference>
<comment type="caution">
    <text evidence="3">The sequence shown here is derived from an EMBL/GenBank/DDBJ whole genome shotgun (WGS) entry which is preliminary data.</text>
</comment>
<reference evidence="3" key="1">
    <citation type="submission" date="2023-02" db="EMBL/GenBank/DDBJ databases">
        <title>Genome of toxic invasive species Heracleum sosnowskyi carries increased number of genes despite the absence of recent whole-genome duplications.</title>
        <authorList>
            <person name="Schelkunov M."/>
            <person name="Shtratnikova V."/>
            <person name="Makarenko M."/>
            <person name="Klepikova A."/>
            <person name="Omelchenko D."/>
            <person name="Novikova G."/>
            <person name="Obukhova E."/>
            <person name="Bogdanov V."/>
            <person name="Penin A."/>
            <person name="Logacheva M."/>
        </authorList>
    </citation>
    <scope>NUCLEOTIDE SEQUENCE</scope>
    <source>
        <strain evidence="3">Hsosn_3</strain>
        <tissue evidence="3">Leaf</tissue>
    </source>
</reference>